<keyword evidence="3" id="KW-0963">Cytoplasm</keyword>
<dbReference type="SUPFAM" id="SSF50249">
    <property type="entry name" value="Nucleic acid-binding proteins"/>
    <property type="match status" value="1"/>
</dbReference>
<accession>A0ABD2CQ53</accession>
<evidence type="ECO:0000256" key="2">
    <source>
        <dbReference type="ARBA" id="ARBA00006016"/>
    </source>
</evidence>
<comment type="similarity">
    <text evidence="2">Belongs to the eIF-5A family.</text>
</comment>
<gene>
    <name evidence="10" type="ORF">V1477_005200</name>
</gene>
<evidence type="ECO:0000256" key="4">
    <source>
        <dbReference type="ARBA" id="ARBA00022768"/>
    </source>
</evidence>
<dbReference type="CDD" id="cd04468">
    <property type="entry name" value="S1_eIF5A"/>
    <property type="match status" value="1"/>
</dbReference>
<dbReference type="GO" id="GO:0003743">
    <property type="term" value="F:translation initiation factor activity"/>
    <property type="evidence" value="ECO:0007669"/>
    <property type="project" value="UniProtKB-KW"/>
</dbReference>
<dbReference type="InterPro" id="IPR048670">
    <property type="entry name" value="IF5A-like_N"/>
</dbReference>
<dbReference type="InterPro" id="IPR014722">
    <property type="entry name" value="Rib_uL2_dom2"/>
</dbReference>
<reference evidence="10 11" key="1">
    <citation type="journal article" date="2024" name="Ann. Entomol. Soc. Am.">
        <title>Genomic analyses of the southern and eastern yellowjacket wasps (Hymenoptera: Vespidae) reveal evolutionary signatures of social life.</title>
        <authorList>
            <person name="Catto M.A."/>
            <person name="Caine P.B."/>
            <person name="Orr S.E."/>
            <person name="Hunt B.G."/>
            <person name="Goodisman M.A.D."/>
        </authorList>
    </citation>
    <scope>NUCLEOTIDE SEQUENCE [LARGE SCALE GENOMIC DNA]</scope>
    <source>
        <strain evidence="10">232</strain>
        <tissue evidence="10">Head and thorax</tissue>
    </source>
</reference>
<dbReference type="FunFam" id="2.30.30.30:FF:000007">
    <property type="entry name" value="Eukaryotic translation initiation factor 5A"/>
    <property type="match status" value="1"/>
</dbReference>
<dbReference type="FunFam" id="2.40.50.140:FF:000034">
    <property type="entry name" value="Eukaryotic translation initiation factor 5A"/>
    <property type="match status" value="1"/>
</dbReference>
<evidence type="ECO:0000256" key="5">
    <source>
        <dbReference type="ARBA" id="ARBA00022884"/>
    </source>
</evidence>
<keyword evidence="7" id="KW-0385">Hypusine</keyword>
<evidence type="ECO:0000256" key="8">
    <source>
        <dbReference type="ARBA" id="ARBA00067313"/>
    </source>
</evidence>
<dbReference type="Pfam" id="PF01287">
    <property type="entry name" value="eIF-5a"/>
    <property type="match status" value="1"/>
</dbReference>
<evidence type="ECO:0000256" key="3">
    <source>
        <dbReference type="ARBA" id="ARBA00022490"/>
    </source>
</evidence>
<dbReference type="InterPro" id="IPR001884">
    <property type="entry name" value="IF5A-like"/>
</dbReference>
<proteinExistence type="inferred from homology"/>
<dbReference type="EMBL" id="JAYRBN010000037">
    <property type="protein sequence ID" value="KAL2746830.1"/>
    <property type="molecule type" value="Genomic_DNA"/>
</dbReference>
<keyword evidence="11" id="KW-1185">Reference proteome</keyword>
<dbReference type="GO" id="GO:0005737">
    <property type="term" value="C:cytoplasm"/>
    <property type="evidence" value="ECO:0007669"/>
    <property type="project" value="UniProtKB-SubCell"/>
</dbReference>
<dbReference type="SMART" id="SM01376">
    <property type="entry name" value="eIF-5a"/>
    <property type="match status" value="1"/>
</dbReference>
<dbReference type="InterPro" id="IPR012340">
    <property type="entry name" value="NA-bd_OB-fold"/>
</dbReference>
<evidence type="ECO:0000256" key="6">
    <source>
        <dbReference type="ARBA" id="ARBA00022917"/>
    </source>
</evidence>
<organism evidence="10 11">
    <name type="scientific">Vespula maculifrons</name>
    <name type="common">Eastern yellow jacket</name>
    <name type="synonym">Wasp</name>
    <dbReference type="NCBI Taxonomy" id="7453"/>
    <lineage>
        <taxon>Eukaryota</taxon>
        <taxon>Metazoa</taxon>
        <taxon>Ecdysozoa</taxon>
        <taxon>Arthropoda</taxon>
        <taxon>Hexapoda</taxon>
        <taxon>Insecta</taxon>
        <taxon>Pterygota</taxon>
        <taxon>Neoptera</taxon>
        <taxon>Endopterygota</taxon>
        <taxon>Hymenoptera</taxon>
        <taxon>Apocrita</taxon>
        <taxon>Aculeata</taxon>
        <taxon>Vespoidea</taxon>
        <taxon>Vespidae</taxon>
        <taxon>Vespinae</taxon>
        <taxon>Vespula</taxon>
    </lineage>
</organism>
<dbReference type="InterPro" id="IPR019769">
    <property type="entry name" value="Trans_elong_IF5A_hypusine_site"/>
</dbReference>
<dbReference type="GO" id="GO:0003723">
    <property type="term" value="F:RNA binding"/>
    <property type="evidence" value="ECO:0007669"/>
    <property type="project" value="UniProtKB-KW"/>
</dbReference>
<evidence type="ECO:0000259" key="9">
    <source>
        <dbReference type="SMART" id="SM01376"/>
    </source>
</evidence>
<dbReference type="Gene3D" id="2.40.50.140">
    <property type="entry name" value="Nucleic acid-binding proteins"/>
    <property type="match status" value="1"/>
</dbReference>
<comment type="caution">
    <text evidence="10">The sequence shown here is derived from an EMBL/GenBank/DDBJ whole genome shotgun (WGS) entry which is preliminary data.</text>
</comment>
<name>A0ABD2CQ53_VESMC</name>
<dbReference type="GO" id="GO:0003746">
    <property type="term" value="F:translation elongation factor activity"/>
    <property type="evidence" value="ECO:0007669"/>
    <property type="project" value="UniProtKB-KW"/>
</dbReference>
<dbReference type="Gene3D" id="2.30.30.30">
    <property type="match status" value="1"/>
</dbReference>
<keyword evidence="4" id="KW-0251">Elongation factor</keyword>
<keyword evidence="5" id="KW-0694">RNA-binding</keyword>
<dbReference type="InterPro" id="IPR020189">
    <property type="entry name" value="IF5A_C"/>
</dbReference>
<dbReference type="NCBIfam" id="TIGR00037">
    <property type="entry name" value="eIF_5A"/>
    <property type="match status" value="1"/>
</dbReference>
<dbReference type="AlphaFoldDB" id="A0ABD2CQ53"/>
<dbReference type="InterPro" id="IPR008991">
    <property type="entry name" value="Translation_prot_SH3-like_sf"/>
</dbReference>
<keyword evidence="10" id="KW-0396">Initiation factor</keyword>
<dbReference type="PANTHER" id="PTHR11673">
    <property type="entry name" value="TRANSLATION INITIATION FACTOR 5A FAMILY MEMBER"/>
    <property type="match status" value="1"/>
</dbReference>
<dbReference type="SUPFAM" id="SSF50104">
    <property type="entry name" value="Translation proteins SH3-like domain"/>
    <property type="match status" value="1"/>
</dbReference>
<dbReference type="PROSITE" id="PS00302">
    <property type="entry name" value="IF5A_HYPUSINE"/>
    <property type="match status" value="1"/>
</dbReference>
<evidence type="ECO:0000313" key="10">
    <source>
        <dbReference type="EMBL" id="KAL2746830.1"/>
    </source>
</evidence>
<feature type="domain" description="Translation initiation factor 5A C-terminal" evidence="9">
    <location>
        <begin position="191"/>
        <end position="259"/>
    </location>
</feature>
<comment type="subcellular location">
    <subcellularLocation>
        <location evidence="1">Cytoplasm</location>
    </subcellularLocation>
</comment>
<keyword evidence="6" id="KW-0648">Protein biosynthesis</keyword>
<dbReference type="Proteomes" id="UP001607303">
    <property type="component" value="Unassembled WGS sequence"/>
</dbReference>
<protein>
    <recommendedName>
        <fullName evidence="8">Eukaryotic translation initiation factor 5A</fullName>
    </recommendedName>
</protein>
<evidence type="ECO:0000256" key="1">
    <source>
        <dbReference type="ARBA" id="ARBA00004496"/>
    </source>
</evidence>
<evidence type="ECO:0000313" key="11">
    <source>
        <dbReference type="Proteomes" id="UP001607303"/>
    </source>
</evidence>
<evidence type="ECO:0000256" key="7">
    <source>
        <dbReference type="ARBA" id="ARBA00023071"/>
    </source>
</evidence>
<dbReference type="Pfam" id="PF21485">
    <property type="entry name" value="IF5A-like_N"/>
    <property type="match status" value="1"/>
</dbReference>
<sequence>MSSNTPLFVAQLSGRFLNTSRKPTDAKLGHRSLDLVDPSFVHRGAQAQQDLLVRVSILITCEYLELFSISVKTNGANCLNERRKVKNSTVKHQLSYETFDIPTQSTMADIEDTHFETGDSGASVTYPMQCSALRKNGFVMLKSRPCKIVEMSTSKTGKHGHAKVHLVGIDIFTSKKYEDICPSTHNMDVPFVKREDYQLTDISDDGYLCLMADNGDLREDLKIPDGELGAQLRADFEAGKELLCTVLKACGEEVVIAIKTNTALDK</sequence>